<dbReference type="Gene3D" id="3.30.70.100">
    <property type="match status" value="1"/>
</dbReference>
<dbReference type="InterPro" id="IPR013097">
    <property type="entry name" value="Dabb"/>
</dbReference>
<gene>
    <name evidence="3" type="ORF">DWZ83_08455</name>
    <name evidence="2" type="ORF">KHZ85_08995</name>
</gene>
<dbReference type="SUPFAM" id="SSF54909">
    <property type="entry name" value="Dimeric alpha+beta barrel"/>
    <property type="match status" value="1"/>
</dbReference>
<dbReference type="Proteomes" id="UP000753219">
    <property type="component" value="Unassembled WGS sequence"/>
</dbReference>
<evidence type="ECO:0000313" key="4">
    <source>
        <dbReference type="Proteomes" id="UP000284868"/>
    </source>
</evidence>
<dbReference type="RefSeq" id="WP_004798998.1">
    <property type="nucleotide sequence ID" value="NZ_CABKNA010000005.1"/>
</dbReference>
<dbReference type="SMART" id="SM00886">
    <property type="entry name" value="Dabb"/>
    <property type="match status" value="1"/>
</dbReference>
<reference evidence="2" key="2">
    <citation type="submission" date="2021-02" db="EMBL/GenBank/DDBJ databases">
        <title>Infant gut strain persistence is associated with maternal origin, phylogeny, and functional potential including surface adhesion and iron acquisition.</title>
        <authorList>
            <person name="Lou Y.C."/>
        </authorList>
    </citation>
    <scope>NUCLEOTIDE SEQUENCE</scope>
    <source>
        <strain evidence="2">L3_108_103G1_dasL3_108_103G1_concoct_2</strain>
    </source>
</reference>
<dbReference type="PROSITE" id="PS51502">
    <property type="entry name" value="S_R_A_B_BARREL"/>
    <property type="match status" value="1"/>
</dbReference>
<reference evidence="3 4" key="1">
    <citation type="submission" date="2018-08" db="EMBL/GenBank/DDBJ databases">
        <title>A genome reference for cultivated species of the human gut microbiota.</title>
        <authorList>
            <person name="Zou Y."/>
            <person name="Xue W."/>
            <person name="Luo G."/>
        </authorList>
    </citation>
    <scope>NUCLEOTIDE SEQUENCE [LARGE SCALE GENOMIC DNA]</scope>
    <source>
        <strain evidence="3 4">AF35-6BH</strain>
    </source>
</reference>
<sequence length="96" mass="11259">MVKHVLFVKLKDNSPASCEAVKELFLSMKEHIDFIRELQVGIDYLHSERSYDVVLELVVDSPEDLERYQSNDYHVHKVKSYIHKVRSASATVDYIY</sequence>
<dbReference type="AlphaFoldDB" id="A0A415P6G7"/>
<dbReference type="Proteomes" id="UP000284868">
    <property type="component" value="Unassembled WGS sequence"/>
</dbReference>
<dbReference type="OrthoDB" id="9808130at2"/>
<accession>A0A415P6G7</accession>
<dbReference type="PANTHER" id="PTHR37832">
    <property type="entry name" value="BLL2683 PROTEIN"/>
    <property type="match status" value="1"/>
</dbReference>
<organism evidence="3 4">
    <name type="scientific">Amedibacillus dolichus</name>
    <dbReference type="NCBI Taxonomy" id="31971"/>
    <lineage>
        <taxon>Bacteria</taxon>
        <taxon>Bacillati</taxon>
        <taxon>Bacillota</taxon>
        <taxon>Erysipelotrichia</taxon>
        <taxon>Erysipelotrichales</taxon>
        <taxon>Erysipelotrichaceae</taxon>
        <taxon>Amedibacillus</taxon>
    </lineage>
</organism>
<evidence type="ECO:0000313" key="3">
    <source>
        <dbReference type="EMBL" id="RHM08312.1"/>
    </source>
</evidence>
<keyword evidence="4" id="KW-1185">Reference proteome</keyword>
<comment type="caution">
    <text evidence="3">The sequence shown here is derived from an EMBL/GenBank/DDBJ whole genome shotgun (WGS) entry which is preliminary data.</text>
</comment>
<evidence type="ECO:0000259" key="1">
    <source>
        <dbReference type="PROSITE" id="PS51502"/>
    </source>
</evidence>
<name>A0A415P6G7_9FIRM</name>
<dbReference type="EMBL" id="JAGZMZ010000027">
    <property type="protein sequence ID" value="MBS4884884.1"/>
    <property type="molecule type" value="Genomic_DNA"/>
</dbReference>
<dbReference type="Pfam" id="PF07876">
    <property type="entry name" value="Dabb"/>
    <property type="match status" value="1"/>
</dbReference>
<feature type="domain" description="Stress-response A/B barrel" evidence="1">
    <location>
        <begin position="2"/>
        <end position="94"/>
    </location>
</feature>
<dbReference type="InterPro" id="IPR011008">
    <property type="entry name" value="Dimeric_a/b-barrel"/>
</dbReference>
<dbReference type="PANTHER" id="PTHR37832:SF1">
    <property type="entry name" value="STRESS-RESPONSE A_B BARREL DOMAIN-CONTAINING PROTEIN"/>
    <property type="match status" value="1"/>
</dbReference>
<proteinExistence type="predicted"/>
<evidence type="ECO:0000313" key="2">
    <source>
        <dbReference type="EMBL" id="MBS4884884.1"/>
    </source>
</evidence>
<dbReference type="EMBL" id="QRPK01000053">
    <property type="protein sequence ID" value="RHM08312.1"/>
    <property type="molecule type" value="Genomic_DNA"/>
</dbReference>
<protein>
    <submittedName>
        <fullName evidence="3">Dabb family protein</fullName>
    </submittedName>
</protein>
<dbReference type="GeneID" id="92793223"/>